<dbReference type="Gene3D" id="1.10.10.160">
    <property type="match status" value="1"/>
</dbReference>
<comment type="caution">
    <text evidence="8">The sequence shown here is derived from an EMBL/GenBank/DDBJ whole genome shotgun (WGS) entry which is preliminary data.</text>
</comment>
<keyword evidence="9" id="KW-1185">Reference proteome</keyword>
<feature type="binding site" evidence="5">
    <location>
        <begin position="190"/>
        <end position="197"/>
    </location>
    <ligand>
        <name>ATP</name>
        <dbReference type="ChEBI" id="CHEBI:30616"/>
    </ligand>
</feature>
<dbReference type="PROSITE" id="PS51198">
    <property type="entry name" value="UVRD_HELICASE_ATP_BIND"/>
    <property type="match status" value="1"/>
</dbReference>
<evidence type="ECO:0000256" key="6">
    <source>
        <dbReference type="SAM" id="MobiDB-lite"/>
    </source>
</evidence>
<accession>A0ABV6YR94</accession>
<dbReference type="InterPro" id="IPR027417">
    <property type="entry name" value="P-loop_NTPase"/>
</dbReference>
<dbReference type="EMBL" id="JBHPBY010000002">
    <property type="protein sequence ID" value="MFC1848631.1"/>
    <property type="molecule type" value="Genomic_DNA"/>
</dbReference>
<evidence type="ECO:0000313" key="9">
    <source>
        <dbReference type="Proteomes" id="UP001594351"/>
    </source>
</evidence>
<name>A0ABV6YR94_UNCC1</name>
<evidence type="ECO:0000313" key="8">
    <source>
        <dbReference type="EMBL" id="MFC1848631.1"/>
    </source>
</evidence>
<dbReference type="SUPFAM" id="SSF52540">
    <property type="entry name" value="P-loop containing nucleoside triphosphate hydrolases"/>
    <property type="match status" value="1"/>
</dbReference>
<dbReference type="SUPFAM" id="SSF48452">
    <property type="entry name" value="TPR-like"/>
    <property type="match status" value="2"/>
</dbReference>
<dbReference type="InterPro" id="IPR014016">
    <property type="entry name" value="UvrD-like_ATP-bd"/>
</dbReference>
<keyword evidence="3 5" id="KW-0347">Helicase</keyword>
<dbReference type="InterPro" id="IPR013986">
    <property type="entry name" value="DExx_box_DNA_helicase_dom_sf"/>
</dbReference>
<dbReference type="InterPro" id="IPR011990">
    <property type="entry name" value="TPR-like_helical_dom_sf"/>
</dbReference>
<dbReference type="Gene3D" id="1.25.40.10">
    <property type="entry name" value="Tetratricopeptide repeat domain"/>
    <property type="match status" value="1"/>
</dbReference>
<dbReference type="InterPro" id="IPR039904">
    <property type="entry name" value="TRANK1"/>
</dbReference>
<dbReference type="PANTHER" id="PTHR21529">
    <property type="entry name" value="MAMMARY TURMOR VIRUS RECEPTOR HOMOLOG 1, 2 MTVR1, 2"/>
    <property type="match status" value="1"/>
</dbReference>
<dbReference type="Gene3D" id="3.40.50.300">
    <property type="entry name" value="P-loop containing nucleotide triphosphate hydrolases"/>
    <property type="match status" value="3"/>
</dbReference>
<gene>
    <name evidence="8" type="ORF">ACFL27_00340</name>
</gene>
<dbReference type="Pfam" id="PF13361">
    <property type="entry name" value="UvrD_C"/>
    <property type="match status" value="1"/>
</dbReference>
<evidence type="ECO:0000259" key="7">
    <source>
        <dbReference type="PROSITE" id="PS51198"/>
    </source>
</evidence>
<sequence>MATVLINDVVKKYILSQSVKTRTRIRTKFEYLESGIWDTGLKVKKLKGVVERCLFEGRLDRGNRILFTLGRDSDGREVYIYIWGIVEHDAVSRKSRTIFPDNASFLNFQTLQETTRHEIEFNDFEKQFFTQECITERLAPDSGTVRWYNIEHDEWKRIKNYKNKEFELLLHLTPEQRNVLTQPPPILLSGTAGSGKTTLGIYHLLREELYDKRVLYITYNRFLKNFAERYYYGLINSHEFSALMEPPLFVTYKTFCLNLATRYKLGFDSEQEVDFHLFDRIYTGQARSGKYDSALVWEEIRSIIKGALPQVNVQVFNAAAQSIQRTGGLDASLTGKLQRQLHHLSLLGSAERIEKLSRKHLQLPLAELAANIEHTVSKYPERCEQFLLSTVQMMRKKQRIMEMPHLSLFDYELMGRKKAPNFRYDRTEIYKIFEWYHQWLDKENLWDELDLVREVGKLYAERAMTEHIFDFVVCDEVQDFTDLQHDLLFSIVNHPTNIFCAGDTRQIVNPSGFRWSELKRHFYDRKMTVPDVHYLRLNFRCSGAIIELSNTLLELKRQFLGTSAAEQREYWKYKGRPAVIIDRLSEQEILLQLSHLGARQVVITRDQEECDRLKKALHTELIFSIKEAKGLEFNTVILWKFCADHVSRDLWQVILNVSKETRHEARIKHELNLLYVGITRAQNDLLIYDGPASSVIWRSDHFKDKIMTVHYREDIDRFLASVSTPEDWIDQGNYYLERNYYKAAMECFKNGGDFVRMALAQGYEAAKAGDHGLAGDCFEKAGEFEQAALHHEKARKYDQALALWQTLKRKDRVERCAAFALEQKGNFDKAGPAFVKLGIYDRAAQCYLKSQQYLEAAELLLKKLDQPEQAAAYYHQAGRYKKAALLYKKVGDFKNAAENYTRAGMWSAAEKAWLQTGKMGPLKEFYSQTEQTDKLMKLFEKTGDVDGAVRYFKNKDFETDLSAEAKALLKTKQYFPALARFKAVDDYSGLGDTSAALKDYEGAAGYYNRAGDRYRAAEMYLKLNRHRQALCAFLSSEKDRISGYRRSIEIMDSFQDDLILEDIAKSLQKQKNYSSAAVIYQNLELWSDAGMCFALDGDAKLAFEAWDTDCDEERLWDIETFIYNTRNQKIATQFLVEHFTLFTTSSSYMADRYRTLVTAFDDLGIEKIGAGVYRNYLKHLAKLDRESGCFFDYLYEKLLPHNMFNDFFTYCDSLGSFVRKNNQKGNMKLRANLQLFRKNQEWDALAATYAVLRRKDPLKNVLEKLQLDKNNYLLFMHSRRYGEAVDFCLEHNQLDDALTILMNNNAWERAAALFEQTNRLDKAAGCYLRTGNWKKAAPLFEKTKEYYMAGCCYEALHEYHKALHMFQLIPGATRKIKAVKQKIARRDSGTGAPKKRKKRPSKPTQLSLFELFDPTDD</sequence>
<organism evidence="8 9">
    <name type="scientific">candidate division CSSED10-310 bacterium</name>
    <dbReference type="NCBI Taxonomy" id="2855610"/>
    <lineage>
        <taxon>Bacteria</taxon>
        <taxon>Bacteria division CSSED10-310</taxon>
    </lineage>
</organism>
<keyword evidence="1 5" id="KW-0547">Nucleotide-binding</keyword>
<dbReference type="Pfam" id="PF00580">
    <property type="entry name" value="UvrD-helicase"/>
    <property type="match status" value="1"/>
</dbReference>
<feature type="domain" description="UvrD-like helicase ATP-binding" evidence="7">
    <location>
        <begin position="169"/>
        <end position="542"/>
    </location>
</feature>
<protein>
    <submittedName>
        <fullName evidence="8">UvrD-helicase domain-containing protein</fullName>
    </submittedName>
</protein>
<evidence type="ECO:0000256" key="3">
    <source>
        <dbReference type="ARBA" id="ARBA00022806"/>
    </source>
</evidence>
<keyword evidence="4 5" id="KW-0067">ATP-binding</keyword>
<evidence type="ECO:0000256" key="1">
    <source>
        <dbReference type="ARBA" id="ARBA00022741"/>
    </source>
</evidence>
<evidence type="ECO:0000256" key="5">
    <source>
        <dbReference type="PROSITE-ProRule" id="PRU00560"/>
    </source>
</evidence>
<reference evidence="8 9" key="1">
    <citation type="submission" date="2024-09" db="EMBL/GenBank/DDBJ databases">
        <title>Laminarin stimulates single cell rates of sulfate reduction while oxygen inhibits transcriptomic activity in coastal marine sediment.</title>
        <authorList>
            <person name="Lindsay M."/>
            <person name="Orcutt B."/>
            <person name="Emerson D."/>
            <person name="Stepanauskas R."/>
            <person name="D'Angelo T."/>
        </authorList>
    </citation>
    <scope>NUCLEOTIDE SEQUENCE [LARGE SCALE GENOMIC DNA]</scope>
    <source>
        <strain evidence="8">SAG AM-311-K15</strain>
    </source>
</reference>
<proteinExistence type="predicted"/>
<evidence type="ECO:0000256" key="4">
    <source>
        <dbReference type="ARBA" id="ARBA00022840"/>
    </source>
</evidence>
<dbReference type="Proteomes" id="UP001594351">
    <property type="component" value="Unassembled WGS sequence"/>
</dbReference>
<evidence type="ECO:0000256" key="2">
    <source>
        <dbReference type="ARBA" id="ARBA00022801"/>
    </source>
</evidence>
<dbReference type="InterPro" id="IPR014017">
    <property type="entry name" value="DNA_helicase_UvrD-like_C"/>
</dbReference>
<dbReference type="PANTHER" id="PTHR21529:SF4">
    <property type="entry name" value="TPR AND ANKYRIN REPEAT-CONTAINING PROTEIN 1"/>
    <property type="match status" value="1"/>
</dbReference>
<feature type="region of interest" description="Disordered" evidence="6">
    <location>
        <begin position="1382"/>
        <end position="1406"/>
    </location>
</feature>
<keyword evidence="2 5" id="KW-0378">Hydrolase</keyword>